<protein>
    <recommendedName>
        <fullName evidence="3">Phage gp6-like head-tail connector protein</fullName>
    </recommendedName>
</protein>
<dbReference type="EMBL" id="SXDP01000013">
    <property type="protein sequence ID" value="NEZ47787.1"/>
    <property type="molecule type" value="Genomic_DNA"/>
</dbReference>
<comment type="caution">
    <text evidence="1">The sequence shown here is derived from an EMBL/GenBank/DDBJ whole genome shotgun (WGS) entry which is preliminary data.</text>
</comment>
<evidence type="ECO:0000313" key="1">
    <source>
        <dbReference type="EMBL" id="NEZ47787.1"/>
    </source>
</evidence>
<organism evidence="1 2">
    <name type="scientific">Clostridium niameyense</name>
    <dbReference type="NCBI Taxonomy" id="1622073"/>
    <lineage>
        <taxon>Bacteria</taxon>
        <taxon>Bacillati</taxon>
        <taxon>Bacillota</taxon>
        <taxon>Clostridia</taxon>
        <taxon>Eubacteriales</taxon>
        <taxon>Clostridiaceae</taxon>
        <taxon>Clostridium</taxon>
    </lineage>
</organism>
<evidence type="ECO:0008006" key="3">
    <source>
        <dbReference type="Google" id="ProtNLM"/>
    </source>
</evidence>
<dbReference type="AlphaFoldDB" id="A0A6M0RDA3"/>
<accession>A0A6M0RDA3</accession>
<reference evidence="1 2" key="1">
    <citation type="submission" date="2019-04" db="EMBL/GenBank/DDBJ databases">
        <title>Genome sequencing of Clostridium botulinum Groups I-IV and Clostridium butyricum.</title>
        <authorList>
            <person name="Brunt J."/>
            <person name="Van Vliet A.H.M."/>
            <person name="Stringer S.C."/>
            <person name="Carter A.T."/>
            <person name="Peck M.W."/>
        </authorList>
    </citation>
    <scope>NUCLEOTIDE SEQUENCE [LARGE SCALE GENOMIC DNA]</scope>
    <source>
        <strain evidence="1 2">IFR 18/094</strain>
    </source>
</reference>
<keyword evidence="2" id="KW-1185">Reference proteome</keyword>
<sequence>MLQLVTLEEVKLFLDIKDNKINEGTQTDNLEKELIEKNKKDTSTQTESKQDLILKLYIEGISETILDLIGRDILAQDYIEKYPGTNTDTLILKHYPINNIKSIKFVLDGSVHQVLTEMDYDINSKSGILYRDLAWWRTGGSTLMSGKINYPRRHIRVEYNAGYKEVPADLKLLALELLQQQIGIDKNESSKSGLKSYSISDVKMEWKEEIKLSVQQMAIINKYRGLNI</sequence>
<dbReference type="RefSeq" id="WP_163249675.1">
    <property type="nucleotide sequence ID" value="NZ_SXDP01000013.1"/>
</dbReference>
<evidence type="ECO:0000313" key="2">
    <source>
        <dbReference type="Proteomes" id="UP000473885"/>
    </source>
</evidence>
<proteinExistence type="predicted"/>
<dbReference type="Proteomes" id="UP000473885">
    <property type="component" value="Unassembled WGS sequence"/>
</dbReference>
<name>A0A6M0RDA3_9CLOT</name>
<gene>
    <name evidence="1" type="ORF">FDF74_11405</name>
</gene>